<reference evidence="2" key="1">
    <citation type="journal article" date="2019" name="Int. J. Syst. Evol. Microbiol.">
        <title>The Global Catalogue of Microorganisms (GCM) 10K type strain sequencing project: providing services to taxonomists for standard genome sequencing and annotation.</title>
        <authorList>
            <consortium name="The Broad Institute Genomics Platform"/>
            <consortium name="The Broad Institute Genome Sequencing Center for Infectious Disease"/>
            <person name="Wu L."/>
            <person name="Ma J."/>
        </authorList>
    </citation>
    <scope>NUCLEOTIDE SEQUENCE [LARGE SCALE GENOMIC DNA]</scope>
    <source>
        <strain evidence="2">JCM 18952</strain>
    </source>
</reference>
<gene>
    <name evidence="1" type="ORF">GCM10025778_26310</name>
</gene>
<organism evidence="1 2">
    <name type="scientific">Paeniglutamicibacter antarcticus</name>
    <dbReference type="NCBI Taxonomy" id="494023"/>
    <lineage>
        <taxon>Bacteria</taxon>
        <taxon>Bacillati</taxon>
        <taxon>Actinomycetota</taxon>
        <taxon>Actinomycetes</taxon>
        <taxon>Micrococcales</taxon>
        <taxon>Micrococcaceae</taxon>
        <taxon>Paeniglutamicibacter</taxon>
    </lineage>
</organism>
<accession>A0ABP9TQF8</accession>
<protein>
    <submittedName>
        <fullName evidence="1">Uncharacterized protein</fullName>
    </submittedName>
</protein>
<sequence>MISVLAAFGALLVILGPRWLRTTAKVGENDILLSSAGIRARLPLEAVGTVTDSHFPSGGYGYRYLGKGHRGFISGGAQVDIGMRDGREYTASVQSTDEFRSAVFGAKARIQQSPGWYQHL</sequence>
<comment type="caution">
    <text evidence="1">The sequence shown here is derived from an EMBL/GenBank/DDBJ whole genome shotgun (WGS) entry which is preliminary data.</text>
</comment>
<dbReference type="EMBL" id="BAABLK010000034">
    <property type="protein sequence ID" value="GAA5228098.1"/>
    <property type="molecule type" value="Genomic_DNA"/>
</dbReference>
<dbReference type="Proteomes" id="UP001501257">
    <property type="component" value="Unassembled WGS sequence"/>
</dbReference>
<name>A0ABP9TQF8_9MICC</name>
<keyword evidence="2" id="KW-1185">Reference proteome</keyword>
<evidence type="ECO:0000313" key="1">
    <source>
        <dbReference type="EMBL" id="GAA5228098.1"/>
    </source>
</evidence>
<proteinExistence type="predicted"/>
<evidence type="ECO:0000313" key="2">
    <source>
        <dbReference type="Proteomes" id="UP001501257"/>
    </source>
</evidence>